<dbReference type="InterPro" id="IPR012340">
    <property type="entry name" value="NA-bd_OB-fold"/>
</dbReference>
<protein>
    <recommendedName>
        <fullName evidence="5">DNA ligase</fullName>
    </recommendedName>
</protein>
<sequence length="60" mass="7154">MKIKDSLCQEITKMKEFFSGDRILARKPPYYRTVDVPEMWFSPEFVWEVRGADFTISPVH</sequence>
<dbReference type="Gene3D" id="2.40.50.140">
    <property type="entry name" value="Nucleic acid-binding proteins"/>
    <property type="match status" value="1"/>
</dbReference>
<evidence type="ECO:0000313" key="3">
    <source>
        <dbReference type="EMBL" id="KAJ7008709.1"/>
    </source>
</evidence>
<proteinExistence type="inferred from homology"/>
<comment type="similarity">
    <text evidence="1">Belongs to the ATP-dependent DNA ligase family.</text>
</comment>
<accession>A0AAD6WFN4</accession>
<keyword evidence="2" id="KW-0436">Ligase</keyword>
<dbReference type="EMBL" id="JAQIZT010000002">
    <property type="protein sequence ID" value="KAJ7008709.1"/>
    <property type="molecule type" value="Genomic_DNA"/>
</dbReference>
<dbReference type="AlphaFoldDB" id="A0AAD6WFN4"/>
<evidence type="ECO:0000256" key="1">
    <source>
        <dbReference type="ARBA" id="ARBA00007572"/>
    </source>
</evidence>
<evidence type="ECO:0000256" key="2">
    <source>
        <dbReference type="ARBA" id="ARBA00022598"/>
    </source>
</evidence>
<dbReference type="PANTHER" id="PTHR45674">
    <property type="entry name" value="DNA LIGASE 1/3 FAMILY MEMBER"/>
    <property type="match status" value="1"/>
</dbReference>
<reference evidence="3" key="1">
    <citation type="journal article" date="2023" name="Mol. Ecol. Resour.">
        <title>Chromosome-level genome assembly of a triploid poplar Populus alba 'Berolinensis'.</title>
        <authorList>
            <person name="Chen S."/>
            <person name="Yu Y."/>
            <person name="Wang X."/>
            <person name="Wang S."/>
            <person name="Zhang T."/>
            <person name="Zhou Y."/>
            <person name="He R."/>
            <person name="Meng N."/>
            <person name="Wang Y."/>
            <person name="Liu W."/>
            <person name="Liu Z."/>
            <person name="Liu J."/>
            <person name="Guo Q."/>
            <person name="Huang H."/>
            <person name="Sederoff R.R."/>
            <person name="Wang G."/>
            <person name="Qu G."/>
            <person name="Chen S."/>
        </authorList>
    </citation>
    <scope>NUCLEOTIDE SEQUENCE</scope>
    <source>
        <strain evidence="3">SC-2020</strain>
    </source>
</reference>
<dbReference type="SUPFAM" id="SSF50249">
    <property type="entry name" value="Nucleic acid-binding proteins"/>
    <property type="match status" value="1"/>
</dbReference>
<comment type="caution">
    <text evidence="3">The sequence shown here is derived from an EMBL/GenBank/DDBJ whole genome shotgun (WGS) entry which is preliminary data.</text>
</comment>
<name>A0AAD6WFN4_9ROSI</name>
<dbReference type="InterPro" id="IPR050191">
    <property type="entry name" value="ATP-dep_DNA_ligase"/>
</dbReference>
<dbReference type="Proteomes" id="UP001164929">
    <property type="component" value="Chromosome 2"/>
</dbReference>
<dbReference type="PANTHER" id="PTHR45674:SF9">
    <property type="entry name" value="DNA LIGASE 3"/>
    <property type="match status" value="1"/>
</dbReference>
<gene>
    <name evidence="3" type="ORF">NC653_007391</name>
</gene>
<keyword evidence="4" id="KW-1185">Reference proteome</keyword>
<evidence type="ECO:0000313" key="4">
    <source>
        <dbReference type="Proteomes" id="UP001164929"/>
    </source>
</evidence>
<dbReference type="GO" id="GO:0006273">
    <property type="term" value="P:lagging strand elongation"/>
    <property type="evidence" value="ECO:0007669"/>
    <property type="project" value="TreeGrafter"/>
</dbReference>
<organism evidence="3 4">
    <name type="scientific">Populus alba x Populus x berolinensis</name>
    <dbReference type="NCBI Taxonomy" id="444605"/>
    <lineage>
        <taxon>Eukaryota</taxon>
        <taxon>Viridiplantae</taxon>
        <taxon>Streptophyta</taxon>
        <taxon>Embryophyta</taxon>
        <taxon>Tracheophyta</taxon>
        <taxon>Spermatophyta</taxon>
        <taxon>Magnoliopsida</taxon>
        <taxon>eudicotyledons</taxon>
        <taxon>Gunneridae</taxon>
        <taxon>Pentapetalae</taxon>
        <taxon>rosids</taxon>
        <taxon>fabids</taxon>
        <taxon>Malpighiales</taxon>
        <taxon>Salicaceae</taxon>
        <taxon>Saliceae</taxon>
        <taxon>Populus</taxon>
    </lineage>
</organism>
<evidence type="ECO:0008006" key="5">
    <source>
        <dbReference type="Google" id="ProtNLM"/>
    </source>
</evidence>
<dbReference type="GO" id="GO:0003910">
    <property type="term" value="F:DNA ligase (ATP) activity"/>
    <property type="evidence" value="ECO:0007669"/>
    <property type="project" value="TreeGrafter"/>
</dbReference>